<dbReference type="GO" id="GO:0005524">
    <property type="term" value="F:ATP binding"/>
    <property type="evidence" value="ECO:0007669"/>
    <property type="project" value="UniProtKB-UniRule"/>
</dbReference>
<dbReference type="KEGG" id="snan:I6N98_15050"/>
<keyword evidence="4 10" id="KW-0808">Transferase</keyword>
<evidence type="ECO:0000256" key="3">
    <source>
        <dbReference type="ARBA" id="ARBA00017473"/>
    </source>
</evidence>
<proteinExistence type="inferred from homology"/>
<comment type="function">
    <text evidence="10">Catalyzes the phosphorylation of the position 2 hydroxy group of 4-diphosphocytidyl-2C-methyl-D-erythritol.</text>
</comment>
<comment type="catalytic activity">
    <reaction evidence="10">
        <text>4-CDP-2-C-methyl-D-erythritol + ATP = 4-CDP-2-C-methyl-D-erythritol 2-phosphate + ADP + H(+)</text>
        <dbReference type="Rhea" id="RHEA:18437"/>
        <dbReference type="ChEBI" id="CHEBI:15378"/>
        <dbReference type="ChEBI" id="CHEBI:30616"/>
        <dbReference type="ChEBI" id="CHEBI:57823"/>
        <dbReference type="ChEBI" id="CHEBI:57919"/>
        <dbReference type="ChEBI" id="CHEBI:456216"/>
        <dbReference type="EC" id="2.7.1.148"/>
    </reaction>
</comment>
<dbReference type="Gene3D" id="3.30.70.890">
    <property type="entry name" value="GHMP kinase, C-terminal domain"/>
    <property type="match status" value="1"/>
</dbReference>
<evidence type="ECO:0000259" key="11">
    <source>
        <dbReference type="Pfam" id="PF00288"/>
    </source>
</evidence>
<dbReference type="PIRSF" id="PIRSF010376">
    <property type="entry name" value="IspE"/>
    <property type="match status" value="1"/>
</dbReference>
<protein>
    <recommendedName>
        <fullName evidence="3 10">4-diphosphocytidyl-2-C-methyl-D-erythritol kinase</fullName>
        <shortName evidence="10">CMK</shortName>
        <ecNumber evidence="2 10">2.7.1.148</ecNumber>
    </recommendedName>
    <alternativeName>
        <fullName evidence="9 10">4-(cytidine-5'-diphospho)-2-C-methyl-D-erythritol kinase</fullName>
    </alternativeName>
</protein>
<accession>A0A7T4QZI6</accession>
<evidence type="ECO:0000256" key="5">
    <source>
        <dbReference type="ARBA" id="ARBA00022741"/>
    </source>
</evidence>
<dbReference type="SUPFAM" id="SSF55060">
    <property type="entry name" value="GHMP Kinase, C-terminal domain"/>
    <property type="match status" value="1"/>
</dbReference>
<dbReference type="InterPro" id="IPR014721">
    <property type="entry name" value="Ribsml_uS5_D2-typ_fold_subgr"/>
</dbReference>
<dbReference type="InterPro" id="IPR013750">
    <property type="entry name" value="GHMP_kinase_C_dom"/>
</dbReference>
<comment type="similarity">
    <text evidence="1 10">Belongs to the GHMP kinase family. IspE subfamily.</text>
</comment>
<feature type="domain" description="GHMP kinase C-terminal" evidence="12">
    <location>
        <begin position="208"/>
        <end position="262"/>
    </location>
</feature>
<evidence type="ECO:0000256" key="4">
    <source>
        <dbReference type="ARBA" id="ARBA00022679"/>
    </source>
</evidence>
<dbReference type="GO" id="GO:0019288">
    <property type="term" value="P:isopentenyl diphosphate biosynthetic process, methylerythritol 4-phosphate pathway"/>
    <property type="evidence" value="ECO:0007669"/>
    <property type="project" value="UniProtKB-UniRule"/>
</dbReference>
<dbReference type="Gene3D" id="3.30.230.10">
    <property type="match status" value="1"/>
</dbReference>
<evidence type="ECO:0000313" key="13">
    <source>
        <dbReference type="EMBL" id="QQD17651.1"/>
    </source>
</evidence>
<feature type="active site" evidence="10">
    <location>
        <position position="18"/>
    </location>
</feature>
<evidence type="ECO:0000313" key="14">
    <source>
        <dbReference type="Proteomes" id="UP000596063"/>
    </source>
</evidence>
<keyword evidence="8 10" id="KW-0414">Isoprene biosynthesis</keyword>
<keyword evidence="6 10" id="KW-0418">Kinase</keyword>
<keyword evidence="7 10" id="KW-0067">ATP-binding</keyword>
<dbReference type="PANTHER" id="PTHR43527:SF2">
    <property type="entry name" value="4-DIPHOSPHOCYTIDYL-2-C-METHYL-D-ERYTHRITOL KINASE, CHLOROPLASTIC"/>
    <property type="match status" value="1"/>
</dbReference>
<reference evidence="13 14" key="1">
    <citation type="submission" date="2020-12" db="EMBL/GenBank/DDBJ databases">
        <authorList>
            <person name="Shan Y."/>
        </authorList>
    </citation>
    <scope>NUCLEOTIDE SEQUENCE [LARGE SCALE GENOMIC DNA]</scope>
    <source>
        <strain evidence="14">csc3.9</strain>
    </source>
</reference>
<evidence type="ECO:0000256" key="8">
    <source>
        <dbReference type="ARBA" id="ARBA00023229"/>
    </source>
</evidence>
<dbReference type="PANTHER" id="PTHR43527">
    <property type="entry name" value="4-DIPHOSPHOCYTIDYL-2-C-METHYL-D-ERYTHRITOL KINASE, CHLOROPLASTIC"/>
    <property type="match status" value="1"/>
</dbReference>
<sequence>MTDFSTSADTLVVPCPAKINLFLHILGRLPNGYHQLQTVFQLLDYGDTLTVRQRQDSQLTLSPDLADVDNKDNLVLRAAIALRRFAGYQGGADLYLEKRLPIGGGIGGGSSDAASTLLALNQLWQLNLSLDTLASIGQQLGADVPVFVHGATAWAEGTGEKLTPLSIPSKWYLVLRPNCFVSTGEIFSHQQLTRQDAPIKIAAFLEGGTGNSCQPLVRKLYPEVDKALIWLDKFSPAMLTGTGSCVFASFDNEDAARAVLAQRPEGTEGFVARGVDLSPAHTALGIA</sequence>
<feature type="binding site" evidence="10">
    <location>
        <begin position="101"/>
        <end position="111"/>
    </location>
    <ligand>
        <name>ATP</name>
        <dbReference type="ChEBI" id="CHEBI:30616"/>
    </ligand>
</feature>
<dbReference type="AlphaFoldDB" id="A0A7T4QZI6"/>
<dbReference type="SUPFAM" id="SSF54211">
    <property type="entry name" value="Ribosomal protein S5 domain 2-like"/>
    <property type="match status" value="1"/>
</dbReference>
<comment type="pathway">
    <text evidence="10">Isoprenoid biosynthesis; isopentenyl diphosphate biosynthesis via DXP pathway; isopentenyl diphosphate from 1-deoxy-D-xylulose 5-phosphate: step 3/6.</text>
</comment>
<dbReference type="HAMAP" id="MF_00061">
    <property type="entry name" value="IspE"/>
    <property type="match status" value="1"/>
</dbReference>
<dbReference type="InterPro" id="IPR006204">
    <property type="entry name" value="GHMP_kinase_N_dom"/>
</dbReference>
<dbReference type="GO" id="GO:0016114">
    <property type="term" value="P:terpenoid biosynthetic process"/>
    <property type="evidence" value="ECO:0007669"/>
    <property type="project" value="UniProtKB-UniRule"/>
</dbReference>
<dbReference type="Proteomes" id="UP000596063">
    <property type="component" value="Chromosome"/>
</dbReference>
<dbReference type="Pfam" id="PF00288">
    <property type="entry name" value="GHMP_kinases_N"/>
    <property type="match status" value="1"/>
</dbReference>
<dbReference type="InterPro" id="IPR004424">
    <property type="entry name" value="IspE"/>
</dbReference>
<dbReference type="InterPro" id="IPR036554">
    <property type="entry name" value="GHMP_kinase_C_sf"/>
</dbReference>
<evidence type="ECO:0000256" key="10">
    <source>
        <dbReference type="HAMAP-Rule" id="MF_00061"/>
    </source>
</evidence>
<name>A0A7T4QZI6_9GAMM</name>
<dbReference type="RefSeq" id="WP_198569150.1">
    <property type="nucleotide sequence ID" value="NZ_CP066167.1"/>
</dbReference>
<dbReference type="InterPro" id="IPR020568">
    <property type="entry name" value="Ribosomal_Su5_D2-typ_SF"/>
</dbReference>
<organism evidence="13 14">
    <name type="scientific">Spongiibacter nanhainus</name>
    <dbReference type="NCBI Taxonomy" id="2794344"/>
    <lineage>
        <taxon>Bacteria</taxon>
        <taxon>Pseudomonadati</taxon>
        <taxon>Pseudomonadota</taxon>
        <taxon>Gammaproteobacteria</taxon>
        <taxon>Cellvibrionales</taxon>
        <taxon>Spongiibacteraceae</taxon>
        <taxon>Spongiibacter</taxon>
    </lineage>
</organism>
<dbReference type="GO" id="GO:0050515">
    <property type="term" value="F:4-(cytidine 5'-diphospho)-2-C-methyl-D-erythritol kinase activity"/>
    <property type="evidence" value="ECO:0007669"/>
    <property type="project" value="UniProtKB-UniRule"/>
</dbReference>
<keyword evidence="5 10" id="KW-0547">Nucleotide-binding</keyword>
<dbReference type="NCBIfam" id="TIGR00154">
    <property type="entry name" value="ispE"/>
    <property type="match status" value="1"/>
</dbReference>
<keyword evidence="14" id="KW-1185">Reference proteome</keyword>
<feature type="domain" description="GHMP kinase N-terminal" evidence="11">
    <location>
        <begin position="73"/>
        <end position="150"/>
    </location>
</feature>
<dbReference type="EMBL" id="CP066167">
    <property type="protein sequence ID" value="QQD17651.1"/>
    <property type="molecule type" value="Genomic_DNA"/>
</dbReference>
<gene>
    <name evidence="10 13" type="primary">ispE</name>
    <name evidence="13" type="ORF">I6N98_15050</name>
</gene>
<evidence type="ECO:0000259" key="12">
    <source>
        <dbReference type="Pfam" id="PF08544"/>
    </source>
</evidence>
<dbReference type="EC" id="2.7.1.148" evidence="2 10"/>
<dbReference type="Pfam" id="PF08544">
    <property type="entry name" value="GHMP_kinases_C"/>
    <property type="match status" value="1"/>
</dbReference>
<evidence type="ECO:0000256" key="7">
    <source>
        <dbReference type="ARBA" id="ARBA00022840"/>
    </source>
</evidence>
<evidence type="ECO:0000256" key="1">
    <source>
        <dbReference type="ARBA" id="ARBA00009684"/>
    </source>
</evidence>
<evidence type="ECO:0000256" key="2">
    <source>
        <dbReference type="ARBA" id="ARBA00012052"/>
    </source>
</evidence>
<feature type="active site" evidence="10">
    <location>
        <position position="143"/>
    </location>
</feature>
<evidence type="ECO:0000256" key="9">
    <source>
        <dbReference type="ARBA" id="ARBA00032554"/>
    </source>
</evidence>
<dbReference type="UniPathway" id="UPA00056">
    <property type="reaction ID" value="UER00094"/>
</dbReference>
<evidence type="ECO:0000256" key="6">
    <source>
        <dbReference type="ARBA" id="ARBA00022777"/>
    </source>
</evidence>